<dbReference type="InterPro" id="IPR000868">
    <property type="entry name" value="Isochorismatase-like_dom"/>
</dbReference>
<comment type="caution">
    <text evidence="2">The sequence shown here is derived from an EMBL/GenBank/DDBJ whole genome shotgun (WGS) entry which is preliminary data.</text>
</comment>
<dbReference type="Pfam" id="PF00857">
    <property type="entry name" value="Isochorismatase"/>
    <property type="match status" value="1"/>
</dbReference>
<evidence type="ECO:0000313" key="2">
    <source>
        <dbReference type="EMBL" id="KRL87399.1"/>
    </source>
</evidence>
<gene>
    <name evidence="2" type="ORF">FC32_GL001626</name>
</gene>
<dbReference type="STRING" id="1423724.FC32_GL001626"/>
<protein>
    <recommendedName>
        <fullName evidence="1">Isochorismatase-like domain-containing protein</fullName>
    </recommendedName>
</protein>
<organism evidence="2 3">
    <name type="scientific">Ligilactobacillus apodemi DSM 16634 = JCM 16172</name>
    <dbReference type="NCBI Taxonomy" id="1423724"/>
    <lineage>
        <taxon>Bacteria</taxon>
        <taxon>Bacillati</taxon>
        <taxon>Bacillota</taxon>
        <taxon>Bacilli</taxon>
        <taxon>Lactobacillales</taxon>
        <taxon>Lactobacillaceae</taxon>
        <taxon>Ligilactobacillus</taxon>
    </lineage>
</organism>
<dbReference type="PATRIC" id="fig|1423724.4.peg.1690"/>
<name>A0A0R1U204_9LACO</name>
<dbReference type="EMBL" id="AZFT01000002">
    <property type="protein sequence ID" value="KRL87399.1"/>
    <property type="molecule type" value="Genomic_DNA"/>
</dbReference>
<reference evidence="2 3" key="1">
    <citation type="journal article" date="2015" name="Genome Announc.">
        <title>Expanding the biotechnology potential of lactobacilli through comparative genomics of 213 strains and associated genera.</title>
        <authorList>
            <person name="Sun Z."/>
            <person name="Harris H.M."/>
            <person name="McCann A."/>
            <person name="Guo C."/>
            <person name="Argimon S."/>
            <person name="Zhang W."/>
            <person name="Yang X."/>
            <person name="Jeffery I.B."/>
            <person name="Cooney J.C."/>
            <person name="Kagawa T.F."/>
            <person name="Liu W."/>
            <person name="Song Y."/>
            <person name="Salvetti E."/>
            <person name="Wrobel A."/>
            <person name="Rasinkangas P."/>
            <person name="Parkhill J."/>
            <person name="Rea M.C."/>
            <person name="O'Sullivan O."/>
            <person name="Ritari J."/>
            <person name="Douillard F.P."/>
            <person name="Paul Ross R."/>
            <person name="Yang R."/>
            <person name="Briner A.E."/>
            <person name="Felis G.E."/>
            <person name="de Vos W.M."/>
            <person name="Barrangou R."/>
            <person name="Klaenhammer T.R."/>
            <person name="Caufield P.W."/>
            <person name="Cui Y."/>
            <person name="Zhang H."/>
            <person name="O'Toole P.W."/>
        </authorList>
    </citation>
    <scope>NUCLEOTIDE SEQUENCE [LARGE SCALE GENOMIC DNA]</scope>
    <source>
        <strain evidence="2 3">DSM 16634</strain>
    </source>
</reference>
<feature type="domain" description="Isochorismatase-like" evidence="1">
    <location>
        <begin position="2"/>
        <end position="56"/>
    </location>
</feature>
<dbReference type="AlphaFoldDB" id="A0A0R1U204"/>
<evidence type="ECO:0000259" key="1">
    <source>
        <dbReference type="Pfam" id="PF00857"/>
    </source>
</evidence>
<dbReference type="Gene3D" id="3.40.50.850">
    <property type="entry name" value="Isochorismatase-like"/>
    <property type="match status" value="1"/>
</dbReference>
<dbReference type="Proteomes" id="UP000051324">
    <property type="component" value="Unassembled WGS sequence"/>
</dbReference>
<dbReference type="SUPFAM" id="SSF52499">
    <property type="entry name" value="Isochorismatase-like hydrolases"/>
    <property type="match status" value="1"/>
</dbReference>
<dbReference type="InterPro" id="IPR036380">
    <property type="entry name" value="Isochorismatase-like_sf"/>
</dbReference>
<evidence type="ECO:0000313" key="3">
    <source>
        <dbReference type="Proteomes" id="UP000051324"/>
    </source>
</evidence>
<keyword evidence="3" id="KW-1185">Reference proteome</keyword>
<sequence length="67" mass="7323">MTGVWTNMAVEHTCRDAADHGYNVTIVTDGTARINDKWQNAALNYALNNIATKLSTKEVLADLSEAN</sequence>
<proteinExistence type="predicted"/>
<accession>A0A0R1U204</accession>